<organism evidence="1 2">
    <name type="scientific">Gigaspora margarita</name>
    <dbReference type="NCBI Taxonomy" id="4874"/>
    <lineage>
        <taxon>Eukaryota</taxon>
        <taxon>Fungi</taxon>
        <taxon>Fungi incertae sedis</taxon>
        <taxon>Mucoromycota</taxon>
        <taxon>Glomeromycotina</taxon>
        <taxon>Glomeromycetes</taxon>
        <taxon>Diversisporales</taxon>
        <taxon>Gigasporaceae</taxon>
        <taxon>Gigaspora</taxon>
    </lineage>
</organism>
<reference evidence="1 2" key="1">
    <citation type="submission" date="2021-06" db="EMBL/GenBank/DDBJ databases">
        <authorList>
            <person name="Kallberg Y."/>
            <person name="Tangrot J."/>
            <person name="Rosling A."/>
        </authorList>
    </citation>
    <scope>NUCLEOTIDE SEQUENCE [LARGE SCALE GENOMIC DNA]</scope>
    <source>
        <strain evidence="1 2">120-4 pot B 10/14</strain>
    </source>
</reference>
<evidence type="ECO:0000313" key="1">
    <source>
        <dbReference type="EMBL" id="CAG8829412.1"/>
    </source>
</evidence>
<name>A0ABN7WEZ1_GIGMA</name>
<sequence length="98" mass="11855">ELESLQKKEIKENIDKRCEIIKDNQGKMLRSLLEKPYKKITLDRVFKQEEEWLEQLNAPVEMKKWYQMLKDLKSNKAPEISNISYIMLKQAVKKLIRF</sequence>
<evidence type="ECO:0000313" key="2">
    <source>
        <dbReference type="Proteomes" id="UP000789901"/>
    </source>
</evidence>
<dbReference type="EMBL" id="CAJVQB010041338">
    <property type="protein sequence ID" value="CAG8829412.1"/>
    <property type="molecule type" value="Genomic_DNA"/>
</dbReference>
<protein>
    <submittedName>
        <fullName evidence="1">35915_t:CDS:1</fullName>
    </submittedName>
</protein>
<accession>A0ABN7WEZ1</accession>
<dbReference type="Proteomes" id="UP000789901">
    <property type="component" value="Unassembled WGS sequence"/>
</dbReference>
<feature type="non-terminal residue" evidence="1">
    <location>
        <position position="1"/>
    </location>
</feature>
<comment type="caution">
    <text evidence="1">The sequence shown here is derived from an EMBL/GenBank/DDBJ whole genome shotgun (WGS) entry which is preliminary data.</text>
</comment>
<proteinExistence type="predicted"/>
<gene>
    <name evidence="1" type="ORF">GMARGA_LOCUS29982</name>
</gene>
<keyword evidence="2" id="KW-1185">Reference proteome</keyword>